<reference evidence="3 4" key="1">
    <citation type="submission" date="2016-06" db="EMBL/GenBank/DDBJ databases">
        <title>The Draft Genome Sequence and Annotation of the Desert Woodrat Neotoma lepida.</title>
        <authorList>
            <person name="Campbell M."/>
            <person name="Oakeson K.F."/>
            <person name="Yandell M."/>
            <person name="Halpert J.R."/>
            <person name="Dearing D."/>
        </authorList>
    </citation>
    <scope>NUCLEOTIDE SEQUENCE [LARGE SCALE GENOMIC DNA]</scope>
    <source>
        <strain evidence="3">417</strain>
        <tissue evidence="3">Liver</tissue>
    </source>
</reference>
<name>A0A1A6GVC4_NEOLE</name>
<dbReference type="FunFam" id="2.10.220.10:FF:000005">
    <property type="entry name" value="Tyrosine-protein kinase receptor"/>
    <property type="match status" value="1"/>
</dbReference>
<feature type="domain" description="Furin-like cysteine-rich" evidence="2">
    <location>
        <begin position="72"/>
        <end position="180"/>
    </location>
</feature>
<dbReference type="OrthoDB" id="5809444at2759"/>
<protein>
    <recommendedName>
        <fullName evidence="2">Furin-like cysteine-rich domain-containing protein</fullName>
    </recommendedName>
</protein>
<dbReference type="SUPFAM" id="SSF57184">
    <property type="entry name" value="Growth factor receptor domain"/>
    <property type="match status" value="1"/>
</dbReference>
<dbReference type="SUPFAM" id="SSF52058">
    <property type="entry name" value="L domain-like"/>
    <property type="match status" value="1"/>
</dbReference>
<dbReference type="SMART" id="SM00261">
    <property type="entry name" value="FU"/>
    <property type="match status" value="1"/>
</dbReference>
<evidence type="ECO:0000313" key="3">
    <source>
        <dbReference type="EMBL" id="OBS70126.1"/>
    </source>
</evidence>
<proteinExistence type="predicted"/>
<dbReference type="InterPro" id="IPR006212">
    <property type="entry name" value="Furin_repeat"/>
</dbReference>
<gene>
    <name evidence="3" type="ORF">A6R68_01334</name>
</gene>
<dbReference type="EMBL" id="LZPO01066415">
    <property type="protein sequence ID" value="OBS70126.1"/>
    <property type="molecule type" value="Genomic_DNA"/>
</dbReference>
<dbReference type="InterPro" id="IPR036941">
    <property type="entry name" value="Rcpt_L-dom_sf"/>
</dbReference>
<evidence type="ECO:0000256" key="1">
    <source>
        <dbReference type="SAM" id="MobiDB-lite"/>
    </source>
</evidence>
<accession>A0A1A6GVC4</accession>
<dbReference type="InterPro" id="IPR006211">
    <property type="entry name" value="Furin-like_Cys-rich_dom"/>
</dbReference>
<evidence type="ECO:0000259" key="2">
    <source>
        <dbReference type="Pfam" id="PF00757"/>
    </source>
</evidence>
<evidence type="ECO:0000313" key="4">
    <source>
        <dbReference type="Proteomes" id="UP000092124"/>
    </source>
</evidence>
<dbReference type="Gene3D" id="3.80.20.20">
    <property type="entry name" value="Receptor L-domain"/>
    <property type="match status" value="1"/>
</dbReference>
<keyword evidence="4" id="KW-1185">Reference proteome</keyword>
<dbReference type="Pfam" id="PF00757">
    <property type="entry name" value="Furin-like"/>
    <property type="match status" value="1"/>
</dbReference>
<feature type="region of interest" description="Disordered" evidence="1">
    <location>
        <begin position="221"/>
        <end position="267"/>
    </location>
</feature>
<dbReference type="Gene3D" id="2.10.220.10">
    <property type="entry name" value="Hormone Receptor, Insulin-like Growth Factor Receptor 1, Chain A, domain 2"/>
    <property type="match status" value="1"/>
</dbReference>
<comment type="caution">
    <text evidence="3">The sequence shown here is derived from an EMBL/GenBank/DDBJ whole genome shotgun (WGS) entry which is preliminary data.</text>
</comment>
<dbReference type="STRING" id="56216.A0A1A6GVC4"/>
<dbReference type="AlphaFoldDB" id="A0A1A6GVC4"/>
<dbReference type="Proteomes" id="UP000092124">
    <property type="component" value="Unassembled WGS sequence"/>
</dbReference>
<sequence length="267" mass="29606">MNIMQGSVCIEKNNELCYLATIDWSRILDSVEDNYIMLNIKSVGMSVQALPRTRPTSQPLSSMGSLWNGAGKVCPTICKSHGCTAGGLCCRRERLGGCSEPDDLIKCVTCHNFYLDGRCVETCPPPYYHFRDWRYVNFSFCQDLYCRCRSSGRPGCHWCVIRNSGCIPECPSGYTMGSGEKNIGLLACTVPAGPARTVISGPNGWIRIVICKPEHREAEVGKEKAAGVGTPARPRELRDSGDKSHKQELHRKEENNITEAQKGIRKL</sequence>
<feature type="compositionally biased region" description="Basic and acidic residues" evidence="1">
    <location>
        <begin position="233"/>
        <end position="255"/>
    </location>
</feature>
<organism evidence="3 4">
    <name type="scientific">Neotoma lepida</name>
    <name type="common">Desert woodrat</name>
    <dbReference type="NCBI Taxonomy" id="56216"/>
    <lineage>
        <taxon>Eukaryota</taxon>
        <taxon>Metazoa</taxon>
        <taxon>Chordata</taxon>
        <taxon>Craniata</taxon>
        <taxon>Vertebrata</taxon>
        <taxon>Euteleostomi</taxon>
        <taxon>Mammalia</taxon>
        <taxon>Eutheria</taxon>
        <taxon>Euarchontoglires</taxon>
        <taxon>Glires</taxon>
        <taxon>Rodentia</taxon>
        <taxon>Myomorpha</taxon>
        <taxon>Muroidea</taxon>
        <taxon>Cricetidae</taxon>
        <taxon>Neotominae</taxon>
        <taxon>Neotoma</taxon>
    </lineage>
</organism>
<dbReference type="InterPro" id="IPR009030">
    <property type="entry name" value="Growth_fac_rcpt_cys_sf"/>
</dbReference>